<dbReference type="GO" id="GO:0016853">
    <property type="term" value="F:isomerase activity"/>
    <property type="evidence" value="ECO:0007669"/>
    <property type="project" value="UniProtKB-KW"/>
</dbReference>
<dbReference type="AlphaFoldDB" id="A0A1I3YDK1"/>
<accession>A0A1I3YDK1</accession>
<dbReference type="STRING" id="45496.SAMN04488079_1085"/>
<dbReference type="Pfam" id="PF06934">
    <property type="entry name" value="CTI"/>
    <property type="match status" value="1"/>
</dbReference>
<sequence length="102" mass="12073">MAFLFGESLSYKPEKDSLTVYPEIAGSYPNFIFDINSDELELFEKTLLTASSEEKFDEVVLKWGVRRTHPQFWQIFHDFTQWQREQNPIDAGVFDANRYENL</sequence>
<evidence type="ECO:0000313" key="2">
    <source>
        <dbReference type="Proteomes" id="UP000198924"/>
    </source>
</evidence>
<proteinExistence type="predicted"/>
<keyword evidence="1" id="KW-0413">Isomerase</keyword>
<gene>
    <name evidence="1" type="ORF">SAMN04488079_1085</name>
</gene>
<keyword evidence="2" id="KW-1185">Reference proteome</keyword>
<dbReference type="Proteomes" id="UP000198924">
    <property type="component" value="Unassembled WGS sequence"/>
</dbReference>
<name>A0A1I3YDK1_9GAMM</name>
<reference evidence="2" key="1">
    <citation type="submission" date="2016-10" db="EMBL/GenBank/DDBJ databases">
        <authorList>
            <person name="Varghese N."/>
            <person name="Submissions S."/>
        </authorList>
    </citation>
    <scope>NUCLEOTIDE SEQUENCE [LARGE SCALE GENOMIC DNA]</scope>
    <source>
        <strain evidence="2">DSM 11578</strain>
    </source>
</reference>
<organism evidence="1 2">
    <name type="scientific">Methylophaga sulfidovorans</name>
    <dbReference type="NCBI Taxonomy" id="45496"/>
    <lineage>
        <taxon>Bacteria</taxon>
        <taxon>Pseudomonadati</taxon>
        <taxon>Pseudomonadota</taxon>
        <taxon>Gammaproteobacteria</taxon>
        <taxon>Thiotrichales</taxon>
        <taxon>Piscirickettsiaceae</taxon>
        <taxon>Methylophaga</taxon>
    </lineage>
</organism>
<protein>
    <submittedName>
        <fullName evidence="1">Fatty acid cis/trans isomerase (CTI)</fullName>
    </submittedName>
</protein>
<dbReference type="InterPro" id="IPR010706">
    <property type="entry name" value="Fatty_acid_cis-trans_isomerase"/>
</dbReference>
<evidence type="ECO:0000313" key="1">
    <source>
        <dbReference type="EMBL" id="SFK29860.1"/>
    </source>
</evidence>
<dbReference type="EMBL" id="FOSH01000008">
    <property type="protein sequence ID" value="SFK29860.1"/>
    <property type="molecule type" value="Genomic_DNA"/>
</dbReference>